<dbReference type="STRING" id="288705.RSal33209_0148"/>
<keyword evidence="4 7" id="KW-0326">Glycosidase</keyword>
<evidence type="ECO:0000256" key="5">
    <source>
        <dbReference type="SAM" id="MobiDB-lite"/>
    </source>
</evidence>
<evidence type="ECO:0000259" key="6">
    <source>
        <dbReference type="Pfam" id="PF16875"/>
    </source>
</evidence>
<dbReference type="GO" id="GO:0016052">
    <property type="term" value="P:carbohydrate catabolic process"/>
    <property type="evidence" value="ECO:0007669"/>
    <property type="project" value="InterPro"/>
</dbReference>
<dbReference type="Proteomes" id="UP000002007">
    <property type="component" value="Chromosome"/>
</dbReference>
<dbReference type="InterPro" id="IPR038417">
    <property type="entry name" value="Alpga-gal_N_sf"/>
</dbReference>
<dbReference type="Pfam" id="PF02065">
    <property type="entry name" value="Melibiase"/>
    <property type="match status" value="1"/>
</dbReference>
<dbReference type="CAZy" id="GH36">
    <property type="family name" value="Glycoside Hydrolase Family 36"/>
</dbReference>
<dbReference type="PRINTS" id="PR00743">
    <property type="entry name" value="GLHYDRLASE36"/>
</dbReference>
<evidence type="ECO:0000256" key="3">
    <source>
        <dbReference type="ARBA" id="ARBA00022801"/>
    </source>
</evidence>
<evidence type="ECO:0000256" key="4">
    <source>
        <dbReference type="ARBA" id="ARBA00023295"/>
    </source>
</evidence>
<dbReference type="Gene3D" id="3.20.20.70">
    <property type="entry name" value="Aldolase class I"/>
    <property type="match status" value="1"/>
</dbReference>
<keyword evidence="8" id="KW-1185">Reference proteome</keyword>
<dbReference type="GO" id="GO:0004557">
    <property type="term" value="F:alpha-galactosidase activity"/>
    <property type="evidence" value="ECO:0007669"/>
    <property type="project" value="UniProtKB-EC"/>
</dbReference>
<evidence type="ECO:0000256" key="1">
    <source>
        <dbReference type="ARBA" id="ARBA00001255"/>
    </source>
</evidence>
<keyword evidence="3 7" id="KW-0378">Hydrolase</keyword>
<dbReference type="HOGENOM" id="CLU_595626_0_0_11"/>
<feature type="region of interest" description="Disordered" evidence="5">
    <location>
        <begin position="395"/>
        <end position="431"/>
    </location>
</feature>
<dbReference type="EMBL" id="CP000910">
    <property type="protein sequence ID" value="ABY21904.1"/>
    <property type="molecule type" value="Genomic_DNA"/>
</dbReference>
<accession>A9WLA8</accession>
<dbReference type="Pfam" id="PF16875">
    <property type="entry name" value="Glyco_hydro_36N"/>
    <property type="match status" value="1"/>
</dbReference>
<reference evidence="8" key="1">
    <citation type="journal article" date="2008" name="J. Bacteriol.">
        <title>Genome sequence of the fish pathogen Renibacterium salmoninarum suggests reductive evolution away from an environmental Arthrobacter ancestor.</title>
        <authorList>
            <person name="Wiens G.D."/>
            <person name="Rockey D.D."/>
            <person name="Wu Z."/>
            <person name="Chang J."/>
            <person name="Levy R."/>
            <person name="Crane S."/>
            <person name="Chen D.S."/>
            <person name="Capri G.R."/>
            <person name="Burnett J.R."/>
            <person name="Sudheesh P.S."/>
            <person name="Schipma M.J."/>
            <person name="Burd H."/>
            <person name="Bhattacharyya A."/>
            <person name="Rhodes L.D."/>
            <person name="Kaul R."/>
            <person name="Strom M.S."/>
        </authorList>
    </citation>
    <scope>NUCLEOTIDE SEQUENCE [LARGE SCALE GENOMIC DNA]</scope>
    <source>
        <strain evidence="8">ATCC 33209 / DSM 20767 / JCM 11484 / NBRC 15589 / NCIMB 2235</strain>
    </source>
</reference>
<dbReference type="InterPro" id="IPR002252">
    <property type="entry name" value="Glyco_hydro_36"/>
</dbReference>
<protein>
    <recommendedName>
        <fullName evidence="2">alpha-galactosidase</fullName>
        <ecNumber evidence="2">3.2.1.22</ecNumber>
    </recommendedName>
</protein>
<dbReference type="eggNOG" id="COG3345">
    <property type="taxonomic scope" value="Bacteria"/>
</dbReference>
<sequence>MSLSYSVPLGAQFAQFHRGGTSVVVECADARMPRIIYWGAAIDQNGPLATAELAALSLAGAPQRVSGGIDLPARLSLLPQESEGSQHLPGLQGHRAGRAAFPDFRVQKFDVGKNHVAIQAVDSDAELLLDVELELTASGLLRQRLSVQNTGESRYEVIALNSTFPFPANATEILDTTGRHLKERSPQRRSLTVGAHVREGRRGRTGADGPLLLAAGTSGFGFNRGTVHAVHLAWSGNYRLSAERTVEADNFFSAAELLLPGEMTLAAGESYQTPWAVGAWGAGLDDLAARFHQDLRARPQHPKAPRPVTLNSWEAVYFDHDLERLKEIVAAATSVGIERFVLDDGWFGSRRDDTSGLGDWQVSTDVWPTGLGPLVEAVRAAEMQFGLWFEPEYGQSRQRSGSKSSGMDSASHRRRPGSLAGGCPQSTGCELRRGGLAIPFRRDQRRRRQAFDRLFEMGS</sequence>
<dbReference type="Gene3D" id="2.70.98.60">
    <property type="entry name" value="alpha-galactosidase from lactobacil brevis"/>
    <property type="match status" value="1"/>
</dbReference>
<dbReference type="SUPFAM" id="SSF51445">
    <property type="entry name" value="(Trans)glycosidases"/>
    <property type="match status" value="1"/>
</dbReference>
<gene>
    <name evidence="7" type="ordered locus">RSal33209_0148</name>
</gene>
<dbReference type="InterPro" id="IPR000111">
    <property type="entry name" value="Glyco_hydro_27/36_CS"/>
</dbReference>
<evidence type="ECO:0000313" key="7">
    <source>
        <dbReference type="EMBL" id="ABY21904.1"/>
    </source>
</evidence>
<dbReference type="EC" id="3.2.1.22" evidence="2"/>
<dbReference type="AlphaFoldDB" id="A9WLA8"/>
<feature type="domain" description="Glycosyl hydrolase family 36 N-terminal" evidence="6">
    <location>
        <begin position="32"/>
        <end position="266"/>
    </location>
</feature>
<evidence type="ECO:0000256" key="2">
    <source>
        <dbReference type="ARBA" id="ARBA00012755"/>
    </source>
</evidence>
<dbReference type="PROSITE" id="PS00512">
    <property type="entry name" value="ALPHA_GALACTOSIDASE"/>
    <property type="match status" value="1"/>
</dbReference>
<name>A9WLA8_RENSM</name>
<organism evidence="7 8">
    <name type="scientific">Renibacterium salmoninarum (strain ATCC 33209 / DSM 20767 / JCM 11484 / NBRC 15589 / NCIMB 2235)</name>
    <dbReference type="NCBI Taxonomy" id="288705"/>
    <lineage>
        <taxon>Bacteria</taxon>
        <taxon>Bacillati</taxon>
        <taxon>Actinomycetota</taxon>
        <taxon>Actinomycetes</taxon>
        <taxon>Micrococcales</taxon>
        <taxon>Micrococcaceae</taxon>
        <taxon>Renibacterium</taxon>
    </lineage>
</organism>
<feature type="compositionally biased region" description="Low complexity" evidence="5">
    <location>
        <begin position="395"/>
        <end position="409"/>
    </location>
</feature>
<comment type="catalytic activity">
    <reaction evidence="1">
        <text>Hydrolysis of terminal, non-reducing alpha-D-galactose residues in alpha-D-galactosides, including galactose oligosaccharides, galactomannans and galactolipids.</text>
        <dbReference type="EC" id="3.2.1.22"/>
    </reaction>
</comment>
<dbReference type="InterPro" id="IPR013785">
    <property type="entry name" value="Aldolase_TIM"/>
</dbReference>
<evidence type="ECO:0000313" key="8">
    <source>
        <dbReference type="Proteomes" id="UP000002007"/>
    </source>
</evidence>
<dbReference type="KEGG" id="rsa:RSal33209_0148"/>
<proteinExistence type="predicted"/>
<dbReference type="InterPro" id="IPR031704">
    <property type="entry name" value="Glyco_hydro_36_N"/>
</dbReference>
<dbReference type="InterPro" id="IPR017853">
    <property type="entry name" value="GH"/>
</dbReference>